<keyword evidence="4" id="KW-1185">Reference proteome</keyword>
<keyword evidence="1" id="KW-0663">Pyridoxal phosphate</keyword>
<gene>
    <name evidence="3" type="ORF">QTP81_13140</name>
</gene>
<dbReference type="Gene3D" id="3.90.1150.10">
    <property type="entry name" value="Aspartate Aminotransferase, domain 1"/>
    <property type="match status" value="1"/>
</dbReference>
<name>A0ABT7SZE0_9ALTE</name>
<dbReference type="RefSeq" id="WP_289366140.1">
    <property type="nucleotide sequence ID" value="NZ_JAUCBP010000011.1"/>
</dbReference>
<dbReference type="SUPFAM" id="SSF53383">
    <property type="entry name" value="PLP-dependent transferases"/>
    <property type="match status" value="1"/>
</dbReference>
<evidence type="ECO:0000259" key="2">
    <source>
        <dbReference type="Pfam" id="PF00266"/>
    </source>
</evidence>
<dbReference type="EMBL" id="JAUCBP010000011">
    <property type="protein sequence ID" value="MDM7861541.1"/>
    <property type="molecule type" value="Genomic_DNA"/>
</dbReference>
<keyword evidence="3" id="KW-0808">Transferase</keyword>
<dbReference type="GO" id="GO:0008483">
    <property type="term" value="F:transaminase activity"/>
    <property type="evidence" value="ECO:0007669"/>
    <property type="project" value="UniProtKB-KW"/>
</dbReference>
<feature type="domain" description="Aminotransferase class V" evidence="2">
    <location>
        <begin position="55"/>
        <end position="317"/>
    </location>
</feature>
<accession>A0ABT7SZE0</accession>
<reference evidence="3 4" key="1">
    <citation type="submission" date="2023-06" db="EMBL/GenBank/DDBJ databases">
        <title>Alteromonas sp. ASW11-36 isolated from intertidal sand.</title>
        <authorList>
            <person name="Li Y."/>
        </authorList>
    </citation>
    <scope>NUCLEOTIDE SEQUENCE [LARGE SCALE GENOMIC DNA]</scope>
    <source>
        <strain evidence="3 4">ASW11-36</strain>
    </source>
</reference>
<dbReference type="InterPro" id="IPR015424">
    <property type="entry name" value="PyrdxlP-dep_Trfase"/>
</dbReference>
<evidence type="ECO:0000313" key="3">
    <source>
        <dbReference type="EMBL" id="MDM7861541.1"/>
    </source>
</evidence>
<dbReference type="Proteomes" id="UP001234343">
    <property type="component" value="Unassembled WGS sequence"/>
</dbReference>
<dbReference type="InterPro" id="IPR015422">
    <property type="entry name" value="PyrdxlP-dep_Trfase_small"/>
</dbReference>
<comment type="caution">
    <text evidence="3">The sequence shown here is derived from an EMBL/GenBank/DDBJ whole genome shotgun (WGS) entry which is preliminary data.</text>
</comment>
<organism evidence="3 4">
    <name type="scientific">Alteromonas arenosi</name>
    <dbReference type="NCBI Taxonomy" id="3055817"/>
    <lineage>
        <taxon>Bacteria</taxon>
        <taxon>Pseudomonadati</taxon>
        <taxon>Pseudomonadota</taxon>
        <taxon>Gammaproteobacteria</taxon>
        <taxon>Alteromonadales</taxon>
        <taxon>Alteromonadaceae</taxon>
        <taxon>Alteromonas/Salinimonas group</taxon>
        <taxon>Alteromonas</taxon>
    </lineage>
</organism>
<dbReference type="Pfam" id="PF00266">
    <property type="entry name" value="Aminotran_5"/>
    <property type="match status" value="1"/>
</dbReference>
<sequence length="388" mass="44432">MYQQLFSRFLAANQGKQHFACHSHYFWPDVTRDAQIQYWDDSAQWVDEKWQYFFSDCVPQVQNLIAQTLNVDTPEQIVFAPNTHELLYRIFSCFELQRPIRVLTTDSEFHSFSRQIKRMEEVGQVEVTRIASLPSQTFAERFAASIEQDSYDMVFFSQVFFNSGTSCGDYNRIVAAVEDPNTIIVMDGYHGFMAKPTDLSAVQERIFYLSGSYKYAQGGEGACFAVVPRNCDLRPIYTGWYAEFGELSAAKAGTVQYSKNGMRFAGATMDFSAIYRLRAVLQQFADMKLTVVQIDDFIKQCQRAFLAHLESLNHPLLNKSCLLVEDLASHGHFLTFELPSPADAQILHDHLREHGVLTDYRANRLRFGFALYHNPSEYDLSCLSEVAS</sequence>
<keyword evidence="3" id="KW-0032">Aminotransferase</keyword>
<evidence type="ECO:0000256" key="1">
    <source>
        <dbReference type="ARBA" id="ARBA00022898"/>
    </source>
</evidence>
<protein>
    <submittedName>
        <fullName evidence="3">Aminotransferase class V-fold PLP-dependent enzyme</fullName>
    </submittedName>
</protein>
<proteinExistence type="predicted"/>
<dbReference type="InterPro" id="IPR015421">
    <property type="entry name" value="PyrdxlP-dep_Trfase_major"/>
</dbReference>
<dbReference type="Gene3D" id="3.40.640.10">
    <property type="entry name" value="Type I PLP-dependent aspartate aminotransferase-like (Major domain)"/>
    <property type="match status" value="1"/>
</dbReference>
<dbReference type="InterPro" id="IPR000192">
    <property type="entry name" value="Aminotrans_V_dom"/>
</dbReference>
<evidence type="ECO:0000313" key="4">
    <source>
        <dbReference type="Proteomes" id="UP001234343"/>
    </source>
</evidence>